<dbReference type="RefSeq" id="WP_219292125.1">
    <property type="nucleotide sequence ID" value="NZ_RPHB01000007.1"/>
</dbReference>
<dbReference type="PROSITE" id="PS51257">
    <property type="entry name" value="PROKAR_LIPOPROTEIN"/>
    <property type="match status" value="1"/>
</dbReference>
<evidence type="ECO:0000313" key="1">
    <source>
        <dbReference type="EMBL" id="MBW3469311.1"/>
    </source>
</evidence>
<proteinExistence type="predicted"/>
<dbReference type="AlphaFoldDB" id="A0A951MH87"/>
<reference evidence="1 2" key="1">
    <citation type="journal article" date="2020" name="Syst. Appl. Microbiol.">
        <title>Arthrospiribacter ruber gen. nov., sp. nov., a novel bacterium isolated from Arthrospira cultures.</title>
        <authorList>
            <person name="Waleron M."/>
            <person name="Misztak A."/>
            <person name="Waleron M.M."/>
            <person name="Furmaniak M."/>
            <person name="Mrozik A."/>
            <person name="Waleron K."/>
        </authorList>
    </citation>
    <scope>NUCLEOTIDE SEQUENCE [LARGE SCALE GENOMIC DNA]</scope>
    <source>
        <strain evidence="1 2">DPMB0001</strain>
    </source>
</reference>
<comment type="caution">
    <text evidence="1">The sequence shown here is derived from an EMBL/GenBank/DDBJ whole genome shotgun (WGS) entry which is preliminary data.</text>
</comment>
<organism evidence="1 2">
    <name type="scientific">Arthrospiribacter ruber</name>
    <dbReference type="NCBI Taxonomy" id="2487934"/>
    <lineage>
        <taxon>Bacteria</taxon>
        <taxon>Pseudomonadati</taxon>
        <taxon>Bacteroidota</taxon>
        <taxon>Cytophagia</taxon>
        <taxon>Cytophagales</taxon>
        <taxon>Cyclobacteriaceae</taxon>
        <taxon>Arthrospiribacter</taxon>
    </lineage>
</organism>
<dbReference type="EMBL" id="RPHB01000007">
    <property type="protein sequence ID" value="MBW3469311.1"/>
    <property type="molecule type" value="Genomic_DNA"/>
</dbReference>
<keyword evidence="2" id="KW-1185">Reference proteome</keyword>
<evidence type="ECO:0000313" key="2">
    <source>
        <dbReference type="Proteomes" id="UP000727490"/>
    </source>
</evidence>
<accession>A0A951MH87</accession>
<protein>
    <submittedName>
        <fullName evidence="1">DUF4249 domain-containing protein</fullName>
    </submittedName>
</protein>
<dbReference type="Proteomes" id="UP000727490">
    <property type="component" value="Unassembled WGS sequence"/>
</dbReference>
<gene>
    <name evidence="1" type="ORF">EGN73_16045</name>
</gene>
<dbReference type="Pfam" id="PF14054">
    <property type="entry name" value="DUF4249"/>
    <property type="match status" value="1"/>
</dbReference>
<name>A0A951MH87_9BACT</name>
<sequence>MRRVLFVSWMLLLLVSCREIFEPEVVFVDFGFLVVEGNIEVGGNEDGLIRLSRTRSIYDSTASQTITNAEVWAESENGDRYFFIHNGTGNYLCQETIPFGQNYRLQIRIADGSAYTSAWLTPKRTPEIEEVYFEREEDEVFIYLDAAGGNESDYLFWSTREVWQFATPFTSFYRLDPDLGDLVVRDEVRNICFKEENGGNILLAETSRFENGKINRQMLTRIPEGSEKLGIRYSIEVAQRSIDVEAFEFWDIMRKNTDDVGGIFSPMPSIIPGNVRNVDDPEEPVIGFVGIGSTERKRIYINNGDVFPWRTQIPDYNNCVLQDTVLSFQFSTYFANDRFVALYGIETLDENLDFAIGYLTTTLFCGDCTLRGELQAPDFWEERW</sequence>
<dbReference type="InterPro" id="IPR025345">
    <property type="entry name" value="DUF4249"/>
</dbReference>